<keyword evidence="5" id="KW-0472">Membrane</keyword>
<reference evidence="7" key="1">
    <citation type="submission" date="2021-12" db="EMBL/GenBank/DDBJ databases">
        <authorList>
            <person name="Martin H S."/>
        </authorList>
    </citation>
    <scope>NUCLEOTIDE SEQUENCE</scope>
</reference>
<protein>
    <recommendedName>
        <fullName evidence="6">VWFC domain-containing protein</fullName>
    </recommendedName>
</protein>
<keyword evidence="5" id="KW-1133">Transmembrane helix</keyword>
<keyword evidence="3" id="KW-0732">Signal</keyword>
<dbReference type="OrthoDB" id="6132182at2759"/>
<dbReference type="PROSITE" id="PS50184">
    <property type="entry name" value="VWFC_2"/>
    <property type="match status" value="2"/>
</dbReference>
<dbReference type="SMART" id="SM00214">
    <property type="entry name" value="VWC"/>
    <property type="match status" value="2"/>
</dbReference>
<dbReference type="Gene3D" id="2.10.70.10">
    <property type="entry name" value="Complement Module, domain 1"/>
    <property type="match status" value="1"/>
</dbReference>
<feature type="domain" description="VWFC" evidence="6">
    <location>
        <begin position="153"/>
        <end position="213"/>
    </location>
</feature>
<evidence type="ECO:0000256" key="2">
    <source>
        <dbReference type="ARBA" id="ARBA00022525"/>
    </source>
</evidence>
<dbReference type="Pfam" id="PF23334">
    <property type="entry name" value="VWC2L_2nd"/>
    <property type="match status" value="1"/>
</dbReference>
<evidence type="ECO:0000256" key="4">
    <source>
        <dbReference type="SAM" id="MobiDB-lite"/>
    </source>
</evidence>
<feature type="compositionally biased region" description="Low complexity" evidence="4">
    <location>
        <begin position="702"/>
        <end position="713"/>
    </location>
</feature>
<feature type="domain" description="VWFC" evidence="6">
    <location>
        <begin position="214"/>
        <end position="274"/>
    </location>
</feature>
<feature type="region of interest" description="Disordered" evidence="4">
    <location>
        <begin position="668"/>
        <end position="716"/>
    </location>
</feature>
<dbReference type="PANTHER" id="PTHR46698:SF4">
    <property type="entry name" value="CROSSVEINLESS 2"/>
    <property type="match status" value="1"/>
</dbReference>
<evidence type="ECO:0000259" key="6">
    <source>
        <dbReference type="PROSITE" id="PS50184"/>
    </source>
</evidence>
<keyword evidence="5" id="KW-0812">Transmembrane</keyword>
<evidence type="ECO:0000313" key="7">
    <source>
        <dbReference type="EMBL" id="CAH0718674.1"/>
    </source>
</evidence>
<feature type="compositionally biased region" description="Polar residues" evidence="4">
    <location>
        <begin position="390"/>
        <end position="400"/>
    </location>
</feature>
<dbReference type="InterPro" id="IPR052424">
    <property type="entry name" value="Kielin_Chordin-BMP_Reg"/>
</dbReference>
<feature type="region of interest" description="Disordered" evidence="4">
    <location>
        <begin position="24"/>
        <end position="70"/>
    </location>
</feature>
<sequence>MKQSMDMNTYRHCSHSDDIVSAARGADRGAPREAGVTSLHGRPFPRSAPDTRAPAPTASARDGHALTPSHNIRASCSDPHVPQATIYPCHRTAPSRIPQPSVQSSCKIDAKRSRGDMASPRYFFLLLAVFFLSYCNAGPLPNVTMVDLGLKEGSCALGDVVYMPGDEFPGAGPCERCTCSGGGVRCATQRCEPRPGCKAVHRPDHCCPTYQCECEQEGRVYGNGEKLVDPLDPCRVCYCQGGEVVCRRIACFVRDDCQPRLVPGRCCPEYDNCPVRDGTPVPGGSSSVSSVSSIIDAETSVAPLPPSEPKIPEITIKEITPVSEIPVITDVKIKEILPSPSIEVAEYSSSKSPPITREATSENPSKEEKSQIDSSESKERVSPPSIAPDLSTSSEKSSVIKTDVPPSKISLPTQDSLNNIEPSKIPSIIPLMGPSMTDISHFTTKTAIIEEEDMDHNPAFPPIPDDLFLVLSNHDEEMPEQSLDNEHVPMDNDVKVSNVPISTQEPIFKESPATTVSYVSDVVTVTKGNIPDTSVESSTYRDTTIITQSPLTKENTMLNMRSVIPTDILNSPSLISDDVTGDILDVTESPATTALINEVSSTEMNTVDISTDIVSTDTQVVIEENNSDAAFNDTMADNTLISTEIIQQGNAVDETTNIASKSTEILSETEFSSIPIETSDQNPHEVSEPEKDDNTTESSILNGSFNSESSKSSSNRDEVIIVSKSLPSTNDQSSESVKLSEYMQTFSSQESTTDAVEFIKLTYDSDKNSALIEPPQRNNNVLTDLINLVGDVASISDHTETPEVERHTLSPTTISDSEELIPVNVAAGYKSKNKNWNLNSITEVPLKIKQQNKQKIVEIEDTNNKTQITGRKDIEIITQSYVPTINRRPTKVIMKNEETPTEGDVTSDTSDTSDVAANVSSEGTAAPELSTESPLPQ</sequence>
<organism evidence="7 8">
    <name type="scientific">Brenthis ino</name>
    <name type="common">lesser marbled fritillary</name>
    <dbReference type="NCBI Taxonomy" id="405034"/>
    <lineage>
        <taxon>Eukaryota</taxon>
        <taxon>Metazoa</taxon>
        <taxon>Ecdysozoa</taxon>
        <taxon>Arthropoda</taxon>
        <taxon>Hexapoda</taxon>
        <taxon>Insecta</taxon>
        <taxon>Pterygota</taxon>
        <taxon>Neoptera</taxon>
        <taxon>Endopterygota</taxon>
        <taxon>Lepidoptera</taxon>
        <taxon>Glossata</taxon>
        <taxon>Ditrysia</taxon>
        <taxon>Papilionoidea</taxon>
        <taxon>Nymphalidae</taxon>
        <taxon>Heliconiinae</taxon>
        <taxon>Argynnini</taxon>
        <taxon>Brenthis</taxon>
    </lineage>
</organism>
<proteinExistence type="predicted"/>
<feature type="region of interest" description="Disordered" evidence="4">
    <location>
        <begin position="344"/>
        <end position="418"/>
    </location>
</feature>
<dbReference type="AlphaFoldDB" id="A0A8J9Y4M7"/>
<feature type="compositionally biased region" description="Basic and acidic residues" evidence="4">
    <location>
        <begin position="682"/>
        <end position="694"/>
    </location>
</feature>
<gene>
    <name evidence="7" type="ORF">BINO364_LOCUS5114</name>
</gene>
<dbReference type="Proteomes" id="UP000838878">
    <property type="component" value="Chromosome 13"/>
</dbReference>
<comment type="subcellular location">
    <subcellularLocation>
        <location evidence="1">Secreted</location>
    </subcellularLocation>
</comment>
<dbReference type="EMBL" id="OV170233">
    <property type="protein sequence ID" value="CAH0718674.1"/>
    <property type="molecule type" value="Genomic_DNA"/>
</dbReference>
<evidence type="ECO:0000256" key="1">
    <source>
        <dbReference type="ARBA" id="ARBA00004613"/>
    </source>
</evidence>
<accession>A0A8J9Y4M7</accession>
<evidence type="ECO:0000256" key="3">
    <source>
        <dbReference type="ARBA" id="ARBA00022729"/>
    </source>
</evidence>
<dbReference type="SUPFAM" id="SSF57603">
    <property type="entry name" value="FnI-like domain"/>
    <property type="match status" value="2"/>
</dbReference>
<evidence type="ECO:0000313" key="8">
    <source>
        <dbReference type="Proteomes" id="UP000838878"/>
    </source>
</evidence>
<dbReference type="GO" id="GO:0036122">
    <property type="term" value="F:BMP binding"/>
    <property type="evidence" value="ECO:0007669"/>
    <property type="project" value="TreeGrafter"/>
</dbReference>
<dbReference type="PANTHER" id="PTHR46698">
    <property type="entry name" value="CROSSVEINLESS 2"/>
    <property type="match status" value="1"/>
</dbReference>
<feature type="region of interest" description="Disordered" evidence="4">
    <location>
        <begin position="893"/>
        <end position="937"/>
    </location>
</feature>
<feature type="transmembrane region" description="Helical" evidence="5">
    <location>
        <begin position="122"/>
        <end position="140"/>
    </location>
</feature>
<feature type="compositionally biased region" description="Polar residues" evidence="4">
    <location>
        <begin position="668"/>
        <end position="681"/>
    </location>
</feature>
<feature type="compositionally biased region" description="Basic and acidic residues" evidence="4">
    <location>
        <begin position="364"/>
        <end position="381"/>
    </location>
</feature>
<name>A0A8J9Y4M7_9NEOP</name>
<evidence type="ECO:0000256" key="5">
    <source>
        <dbReference type="SAM" id="Phobius"/>
    </source>
</evidence>
<dbReference type="GO" id="GO:0030513">
    <property type="term" value="P:positive regulation of BMP signaling pathway"/>
    <property type="evidence" value="ECO:0007669"/>
    <property type="project" value="TreeGrafter"/>
</dbReference>
<dbReference type="InterPro" id="IPR001007">
    <property type="entry name" value="VWF_dom"/>
</dbReference>
<feature type="non-terminal residue" evidence="7">
    <location>
        <position position="937"/>
    </location>
</feature>
<keyword evidence="2" id="KW-0964">Secreted</keyword>
<dbReference type="GO" id="GO:0005576">
    <property type="term" value="C:extracellular region"/>
    <property type="evidence" value="ECO:0007669"/>
    <property type="project" value="UniProtKB-SubCell"/>
</dbReference>
<keyword evidence="8" id="KW-1185">Reference proteome</keyword>